<dbReference type="InterPro" id="IPR054512">
    <property type="entry name" value="NMB0315-like_N"/>
</dbReference>
<dbReference type="Pfam" id="PF19425">
    <property type="entry name" value="Csd3_N2"/>
    <property type="match status" value="1"/>
</dbReference>
<dbReference type="FunFam" id="2.70.70.10:FF:000006">
    <property type="entry name" value="M23 family peptidase"/>
    <property type="match status" value="1"/>
</dbReference>
<dbReference type="OrthoDB" id="9815245at2"/>
<accession>A0A2U3TH27</accession>
<name>A0A2U3TH27_9NEIS</name>
<gene>
    <name evidence="12" type="ORF">DAI18_00550</name>
</gene>
<dbReference type="InterPro" id="IPR045834">
    <property type="entry name" value="Csd3_N2"/>
</dbReference>
<keyword evidence="4" id="KW-0479">Metal-binding</keyword>
<protein>
    <submittedName>
        <fullName evidence="12">Peptidase</fullName>
    </submittedName>
</protein>
<dbReference type="Proteomes" id="UP000244173">
    <property type="component" value="Chromosome"/>
</dbReference>
<dbReference type="Pfam" id="PF01551">
    <property type="entry name" value="Peptidase_M23"/>
    <property type="match status" value="1"/>
</dbReference>
<keyword evidence="8" id="KW-1133">Transmembrane helix</keyword>
<proteinExistence type="predicted"/>
<dbReference type="InterPro" id="IPR016047">
    <property type="entry name" value="M23ase_b-sheet_dom"/>
</dbReference>
<dbReference type="KEGG" id="maer:DAI18_00550"/>
<feature type="transmembrane region" description="Helical" evidence="8">
    <location>
        <begin position="21"/>
        <end position="43"/>
    </location>
</feature>
<dbReference type="AlphaFoldDB" id="A0A2U3TH27"/>
<feature type="domain" description="M23ase beta-sheet core" evidence="9">
    <location>
        <begin position="304"/>
        <end position="399"/>
    </location>
</feature>
<evidence type="ECO:0000256" key="7">
    <source>
        <dbReference type="ARBA" id="ARBA00023049"/>
    </source>
</evidence>
<dbReference type="GO" id="GO:0046872">
    <property type="term" value="F:metal ion binding"/>
    <property type="evidence" value="ECO:0007669"/>
    <property type="project" value="UniProtKB-KW"/>
</dbReference>
<evidence type="ECO:0000259" key="9">
    <source>
        <dbReference type="Pfam" id="PF01551"/>
    </source>
</evidence>
<dbReference type="GO" id="GO:0030313">
    <property type="term" value="C:cell envelope"/>
    <property type="evidence" value="ECO:0007669"/>
    <property type="project" value="UniProtKB-SubCell"/>
</dbReference>
<dbReference type="GO" id="GO:0006508">
    <property type="term" value="P:proteolysis"/>
    <property type="evidence" value="ECO:0007669"/>
    <property type="project" value="UniProtKB-KW"/>
</dbReference>
<feature type="domain" description="Csd3-like second N-terminal" evidence="10">
    <location>
        <begin position="180"/>
        <end position="291"/>
    </location>
</feature>
<dbReference type="PANTHER" id="PTHR21666">
    <property type="entry name" value="PEPTIDASE-RELATED"/>
    <property type="match status" value="1"/>
</dbReference>
<dbReference type="RefSeq" id="WP_107888525.1">
    <property type="nucleotide sequence ID" value="NZ_CP028519.1"/>
</dbReference>
<dbReference type="STRING" id="1122240.GCA_000620105_00793"/>
<dbReference type="InterPro" id="IPR050570">
    <property type="entry name" value="Cell_wall_metabolism_enzyme"/>
</dbReference>
<dbReference type="CDD" id="cd12797">
    <property type="entry name" value="M23_peptidase"/>
    <property type="match status" value="1"/>
</dbReference>
<evidence type="ECO:0000256" key="1">
    <source>
        <dbReference type="ARBA" id="ARBA00001947"/>
    </source>
</evidence>
<evidence type="ECO:0000256" key="2">
    <source>
        <dbReference type="ARBA" id="ARBA00004196"/>
    </source>
</evidence>
<evidence type="ECO:0000313" key="12">
    <source>
        <dbReference type="EMBL" id="AVY92703.1"/>
    </source>
</evidence>
<organism evidence="12 13">
    <name type="scientific">Microvirgula aerodenitrificans</name>
    <dbReference type="NCBI Taxonomy" id="57480"/>
    <lineage>
        <taxon>Bacteria</taxon>
        <taxon>Pseudomonadati</taxon>
        <taxon>Pseudomonadota</taxon>
        <taxon>Betaproteobacteria</taxon>
        <taxon>Neisseriales</taxon>
        <taxon>Aquaspirillaceae</taxon>
        <taxon>Microvirgula</taxon>
    </lineage>
</organism>
<evidence type="ECO:0000313" key="13">
    <source>
        <dbReference type="Proteomes" id="UP000244173"/>
    </source>
</evidence>
<dbReference type="GO" id="GO:0004222">
    <property type="term" value="F:metalloendopeptidase activity"/>
    <property type="evidence" value="ECO:0007669"/>
    <property type="project" value="TreeGrafter"/>
</dbReference>
<evidence type="ECO:0000256" key="5">
    <source>
        <dbReference type="ARBA" id="ARBA00022801"/>
    </source>
</evidence>
<comment type="subcellular location">
    <subcellularLocation>
        <location evidence="2">Cell envelope</location>
    </subcellularLocation>
</comment>
<evidence type="ECO:0000256" key="6">
    <source>
        <dbReference type="ARBA" id="ARBA00022833"/>
    </source>
</evidence>
<dbReference type="Pfam" id="PF22310">
    <property type="entry name" value="NMB0315_dom_I"/>
    <property type="match status" value="1"/>
</dbReference>
<evidence type="ECO:0000259" key="11">
    <source>
        <dbReference type="Pfam" id="PF22310"/>
    </source>
</evidence>
<sequence length="444" mass="47853">MDYRKLLRFPQNHEYNFHLAHAGWLAVAAMPLLLGVATAFAVAPGNASLDVQVETVTQSLALPRFEMPASSGTRYWRADTISRGDTLSGVMQRMGVSASEAMGFIKQSRVGQGLLRLPAGETLHIQTDDAGELFAVRYLKDDQNGEKNLINIRKTASGEWAVNADAIEAVAIDTPSSIRVLKSFASSAASSGLPKDVRAQLDEIFSDQIDLDSLQRGDEVNLVYQTLYYDGETIGAGRVLAAEVKRGNRTWHAYYAAHDDESGSYYDSNGQPLQKGFDARPVDNARVSSGFGYRRHPVLGGLRLHQGIDYAAPSGTPIRAAADGTVANAGTESGYGNVVRLRHNNRYETVYAHMSRFGNYRSGQTVKAGDIIGYVGSTGRSTGAHLHFEVRVGGTPVDPTVNAVPAPRLTASALSAFRKANVALNQQIDVVASAPNTITLARLD</sequence>
<dbReference type="EMBL" id="CP028519">
    <property type="protein sequence ID" value="AVY92703.1"/>
    <property type="molecule type" value="Genomic_DNA"/>
</dbReference>
<evidence type="ECO:0000259" key="10">
    <source>
        <dbReference type="Pfam" id="PF19425"/>
    </source>
</evidence>
<keyword evidence="13" id="KW-1185">Reference proteome</keyword>
<keyword evidence="8" id="KW-0812">Transmembrane</keyword>
<evidence type="ECO:0000256" key="8">
    <source>
        <dbReference type="SAM" id="Phobius"/>
    </source>
</evidence>
<keyword evidence="3" id="KW-0645">Protease</keyword>
<feature type="domain" description="DD-carboxypeptidase/endopeptidase Mpg-like N-terminal" evidence="11">
    <location>
        <begin position="75"/>
        <end position="154"/>
    </location>
</feature>
<dbReference type="SUPFAM" id="SSF51261">
    <property type="entry name" value="Duplicated hybrid motif"/>
    <property type="match status" value="1"/>
</dbReference>
<dbReference type="Gene3D" id="3.10.450.350">
    <property type="match status" value="2"/>
</dbReference>
<reference evidence="12 13" key="1">
    <citation type="submission" date="2018-04" db="EMBL/GenBank/DDBJ databases">
        <title>Denitrifier Microvirgula.</title>
        <authorList>
            <person name="Anderson E."/>
            <person name="Jang J."/>
            <person name="Ishii S."/>
        </authorList>
    </citation>
    <scope>NUCLEOTIDE SEQUENCE [LARGE SCALE GENOMIC DNA]</scope>
    <source>
        <strain evidence="12 13">BE2.4</strain>
    </source>
</reference>
<dbReference type="InterPro" id="IPR011055">
    <property type="entry name" value="Dup_hybrid_motif"/>
</dbReference>
<keyword evidence="7" id="KW-0482">Metalloprotease</keyword>
<dbReference type="Gene3D" id="2.70.70.10">
    <property type="entry name" value="Glucose Permease (Domain IIA)"/>
    <property type="match status" value="1"/>
</dbReference>
<evidence type="ECO:0000256" key="4">
    <source>
        <dbReference type="ARBA" id="ARBA00022723"/>
    </source>
</evidence>
<keyword evidence="8" id="KW-0472">Membrane</keyword>
<keyword evidence="5" id="KW-0378">Hydrolase</keyword>
<comment type="cofactor">
    <cofactor evidence="1">
        <name>Zn(2+)</name>
        <dbReference type="ChEBI" id="CHEBI:29105"/>
    </cofactor>
</comment>
<keyword evidence="6" id="KW-0862">Zinc</keyword>
<dbReference type="PANTHER" id="PTHR21666:SF288">
    <property type="entry name" value="CELL DIVISION PROTEIN YTFB"/>
    <property type="match status" value="1"/>
</dbReference>
<evidence type="ECO:0000256" key="3">
    <source>
        <dbReference type="ARBA" id="ARBA00022670"/>
    </source>
</evidence>